<protein>
    <recommendedName>
        <fullName evidence="6">Thioredoxin domain-containing protein</fullName>
    </recommendedName>
</protein>
<dbReference type="GO" id="GO:0017004">
    <property type="term" value="P:cytochrome complex assembly"/>
    <property type="evidence" value="ECO:0007669"/>
    <property type="project" value="UniProtKB-KW"/>
</dbReference>
<gene>
    <name evidence="7" type="ORF">SAE01_35860</name>
</gene>
<dbReference type="GO" id="GO:0016209">
    <property type="term" value="F:antioxidant activity"/>
    <property type="evidence" value="ECO:0007669"/>
    <property type="project" value="InterPro"/>
</dbReference>
<dbReference type="EMBL" id="BJYT01000016">
    <property type="protein sequence ID" value="GEO11090.1"/>
    <property type="molecule type" value="Genomic_DNA"/>
</dbReference>
<comment type="caution">
    <text evidence="7">The sequence shown here is derived from an EMBL/GenBank/DDBJ whole genome shotgun (WGS) entry which is preliminary data.</text>
</comment>
<dbReference type="Proteomes" id="UP000321513">
    <property type="component" value="Unassembled WGS sequence"/>
</dbReference>
<keyword evidence="5" id="KW-0732">Signal</keyword>
<dbReference type="InterPro" id="IPR050553">
    <property type="entry name" value="Thioredoxin_ResA/DsbE_sf"/>
</dbReference>
<feature type="chain" id="PRO_5022087877" description="Thioredoxin domain-containing protein" evidence="5">
    <location>
        <begin position="21"/>
        <end position="219"/>
    </location>
</feature>
<dbReference type="InterPro" id="IPR013766">
    <property type="entry name" value="Thioredoxin_domain"/>
</dbReference>
<evidence type="ECO:0000313" key="7">
    <source>
        <dbReference type="EMBL" id="GEO11090.1"/>
    </source>
</evidence>
<dbReference type="CDD" id="cd02966">
    <property type="entry name" value="TlpA_like_family"/>
    <property type="match status" value="1"/>
</dbReference>
<keyword evidence="3" id="KW-1015">Disulfide bond</keyword>
<reference evidence="7 8" key="1">
    <citation type="submission" date="2019-07" db="EMBL/GenBank/DDBJ databases">
        <title>Whole genome shotgun sequence of Segetibacter aerophilus NBRC 106135.</title>
        <authorList>
            <person name="Hosoyama A."/>
            <person name="Uohara A."/>
            <person name="Ohji S."/>
            <person name="Ichikawa N."/>
        </authorList>
    </citation>
    <scope>NUCLEOTIDE SEQUENCE [LARGE SCALE GENOMIC DNA]</scope>
    <source>
        <strain evidence="7 8">NBRC 106135</strain>
    </source>
</reference>
<dbReference type="PANTHER" id="PTHR42852">
    <property type="entry name" value="THIOL:DISULFIDE INTERCHANGE PROTEIN DSBE"/>
    <property type="match status" value="1"/>
</dbReference>
<keyword evidence="4" id="KW-0676">Redox-active center</keyword>
<evidence type="ECO:0000313" key="8">
    <source>
        <dbReference type="Proteomes" id="UP000321513"/>
    </source>
</evidence>
<evidence type="ECO:0000256" key="2">
    <source>
        <dbReference type="ARBA" id="ARBA00022748"/>
    </source>
</evidence>
<dbReference type="OrthoDB" id="1098640at2"/>
<dbReference type="Gene3D" id="3.40.30.10">
    <property type="entry name" value="Glutaredoxin"/>
    <property type="match status" value="1"/>
</dbReference>
<comment type="subcellular location">
    <subcellularLocation>
        <location evidence="1">Cell envelope</location>
    </subcellularLocation>
</comment>
<dbReference type="InterPro" id="IPR036249">
    <property type="entry name" value="Thioredoxin-like_sf"/>
</dbReference>
<keyword evidence="2" id="KW-0201">Cytochrome c-type biogenesis</keyword>
<feature type="signal peptide" evidence="5">
    <location>
        <begin position="1"/>
        <end position="20"/>
    </location>
</feature>
<dbReference type="InterPro" id="IPR000866">
    <property type="entry name" value="AhpC/TSA"/>
</dbReference>
<organism evidence="7 8">
    <name type="scientific">Segetibacter aerophilus</name>
    <dbReference type="NCBI Taxonomy" id="670293"/>
    <lineage>
        <taxon>Bacteria</taxon>
        <taxon>Pseudomonadati</taxon>
        <taxon>Bacteroidota</taxon>
        <taxon>Chitinophagia</taxon>
        <taxon>Chitinophagales</taxon>
        <taxon>Chitinophagaceae</taxon>
        <taxon>Segetibacter</taxon>
    </lineage>
</organism>
<keyword evidence="8" id="KW-1185">Reference proteome</keyword>
<dbReference type="PROSITE" id="PS51352">
    <property type="entry name" value="THIOREDOXIN_2"/>
    <property type="match status" value="1"/>
</dbReference>
<evidence type="ECO:0000256" key="3">
    <source>
        <dbReference type="ARBA" id="ARBA00023157"/>
    </source>
</evidence>
<dbReference type="GO" id="GO:0030313">
    <property type="term" value="C:cell envelope"/>
    <property type="evidence" value="ECO:0007669"/>
    <property type="project" value="UniProtKB-SubCell"/>
</dbReference>
<dbReference type="AlphaFoldDB" id="A0A512BGJ6"/>
<sequence>MKRFKTILLFILLSPLFSLGQVLDKEDVDEYLQQLKFLNGKLAPNFALPDTAENVFNLKSVNNKVVILDFWFTTCAPCINEIPAFKNLYSAYKPSGNVVFVSVCIDNIANKPRWKNMISKYKLPGIQLFMAKDKALKSGNNFYKQKINTFPTRLLVSKTGTILGVLPDIENYLVLYSIDGGVKGRSTAASFMDAIESKERVVTWANLNKNKIMRFQKTK</sequence>
<dbReference type="PANTHER" id="PTHR42852:SF6">
    <property type="entry name" value="THIOL:DISULFIDE INTERCHANGE PROTEIN DSBE"/>
    <property type="match status" value="1"/>
</dbReference>
<feature type="domain" description="Thioredoxin" evidence="6">
    <location>
        <begin position="37"/>
        <end position="200"/>
    </location>
</feature>
<evidence type="ECO:0000259" key="6">
    <source>
        <dbReference type="PROSITE" id="PS51352"/>
    </source>
</evidence>
<evidence type="ECO:0000256" key="4">
    <source>
        <dbReference type="ARBA" id="ARBA00023284"/>
    </source>
</evidence>
<dbReference type="SUPFAM" id="SSF52833">
    <property type="entry name" value="Thioredoxin-like"/>
    <property type="match status" value="1"/>
</dbReference>
<evidence type="ECO:0000256" key="5">
    <source>
        <dbReference type="SAM" id="SignalP"/>
    </source>
</evidence>
<name>A0A512BGJ6_9BACT</name>
<accession>A0A512BGJ6</accession>
<dbReference type="Pfam" id="PF00578">
    <property type="entry name" value="AhpC-TSA"/>
    <property type="match status" value="1"/>
</dbReference>
<dbReference type="GO" id="GO:0016491">
    <property type="term" value="F:oxidoreductase activity"/>
    <property type="evidence" value="ECO:0007669"/>
    <property type="project" value="InterPro"/>
</dbReference>
<dbReference type="RefSeq" id="WP_147205203.1">
    <property type="nucleotide sequence ID" value="NZ_BJYT01000016.1"/>
</dbReference>
<proteinExistence type="predicted"/>
<evidence type="ECO:0000256" key="1">
    <source>
        <dbReference type="ARBA" id="ARBA00004196"/>
    </source>
</evidence>